<dbReference type="RefSeq" id="XP_016210465.1">
    <property type="nucleotide sequence ID" value="XM_016361783.1"/>
</dbReference>
<dbReference type="InParanoid" id="A0A0D1XEI8"/>
<dbReference type="AlphaFoldDB" id="A0A0D1XEI8"/>
<dbReference type="VEuPathDB" id="FungiDB:PV09_07948"/>
<feature type="region of interest" description="Disordered" evidence="1">
    <location>
        <begin position="50"/>
        <end position="71"/>
    </location>
</feature>
<gene>
    <name evidence="2" type="ORF">PV09_07948</name>
</gene>
<dbReference type="EMBL" id="KN847562">
    <property type="protein sequence ID" value="KIW00596.1"/>
    <property type="molecule type" value="Genomic_DNA"/>
</dbReference>
<sequence length="116" mass="12976">MGKELLRMLLYPEFSLIIPAGEILKSRETLYEKRARSKSLSLILSSLTISPPSKQQQETTDSRRASSDLRSSVLSTVSERAMKHLYEGSYLPNLSYARKERLSISSAPESIGIELG</sequence>
<protein>
    <submittedName>
        <fullName evidence="2">Uncharacterized protein</fullName>
    </submittedName>
</protein>
<organism evidence="2 3">
    <name type="scientific">Verruconis gallopava</name>
    <dbReference type="NCBI Taxonomy" id="253628"/>
    <lineage>
        <taxon>Eukaryota</taxon>
        <taxon>Fungi</taxon>
        <taxon>Dikarya</taxon>
        <taxon>Ascomycota</taxon>
        <taxon>Pezizomycotina</taxon>
        <taxon>Dothideomycetes</taxon>
        <taxon>Pleosporomycetidae</taxon>
        <taxon>Venturiales</taxon>
        <taxon>Sympoventuriaceae</taxon>
        <taxon>Verruconis</taxon>
    </lineage>
</organism>
<evidence type="ECO:0000313" key="3">
    <source>
        <dbReference type="Proteomes" id="UP000053259"/>
    </source>
</evidence>
<keyword evidence="3" id="KW-1185">Reference proteome</keyword>
<evidence type="ECO:0000313" key="2">
    <source>
        <dbReference type="EMBL" id="KIW00596.1"/>
    </source>
</evidence>
<name>A0A0D1XEI8_9PEZI</name>
<proteinExistence type="predicted"/>
<reference evidence="2 3" key="1">
    <citation type="submission" date="2015-01" db="EMBL/GenBank/DDBJ databases">
        <title>The Genome Sequence of Ochroconis gallopava CBS43764.</title>
        <authorList>
            <consortium name="The Broad Institute Genomics Platform"/>
            <person name="Cuomo C."/>
            <person name="de Hoog S."/>
            <person name="Gorbushina A."/>
            <person name="Stielow B."/>
            <person name="Teixiera M."/>
            <person name="Abouelleil A."/>
            <person name="Chapman S.B."/>
            <person name="Priest M."/>
            <person name="Young S.K."/>
            <person name="Wortman J."/>
            <person name="Nusbaum C."/>
            <person name="Birren B."/>
        </authorList>
    </citation>
    <scope>NUCLEOTIDE SEQUENCE [LARGE SCALE GENOMIC DNA]</scope>
    <source>
        <strain evidence="2 3">CBS 43764</strain>
    </source>
</reference>
<dbReference type="HOGENOM" id="CLU_2098709_0_0_1"/>
<dbReference type="Proteomes" id="UP000053259">
    <property type="component" value="Unassembled WGS sequence"/>
</dbReference>
<dbReference type="GeneID" id="27315921"/>
<accession>A0A0D1XEI8</accession>
<evidence type="ECO:0000256" key="1">
    <source>
        <dbReference type="SAM" id="MobiDB-lite"/>
    </source>
</evidence>